<dbReference type="InterPro" id="IPR051677">
    <property type="entry name" value="AfsR-DnrI-RedD_regulator"/>
</dbReference>
<protein>
    <submittedName>
        <fullName evidence="5">BTAD domain-containing putative transcriptional regulator</fullName>
    </submittedName>
</protein>
<dbReference type="EMBL" id="JBHUGZ010000028">
    <property type="protein sequence ID" value="MFD1987287.1"/>
    <property type="molecule type" value="Genomic_DNA"/>
</dbReference>
<keyword evidence="6" id="KW-1185">Reference proteome</keyword>
<keyword evidence="2" id="KW-0804">Transcription</keyword>
<dbReference type="InterPro" id="IPR019734">
    <property type="entry name" value="TPR_rpt"/>
</dbReference>
<reference evidence="6" key="1">
    <citation type="journal article" date="2019" name="Int. J. Syst. Evol. Microbiol.">
        <title>The Global Catalogue of Microorganisms (GCM) 10K type strain sequencing project: providing services to taxonomists for standard genome sequencing and annotation.</title>
        <authorList>
            <consortium name="The Broad Institute Genomics Platform"/>
            <consortium name="The Broad Institute Genome Sequencing Center for Infectious Disease"/>
            <person name="Wu L."/>
            <person name="Ma J."/>
        </authorList>
    </citation>
    <scope>NUCLEOTIDE SEQUENCE [LARGE SCALE GENOMIC DNA]</scope>
    <source>
        <strain evidence="6">CGMCC 1.16225</strain>
    </source>
</reference>
<dbReference type="InterPro" id="IPR011990">
    <property type="entry name" value="TPR-like_helical_dom_sf"/>
</dbReference>
<dbReference type="Pfam" id="PF03704">
    <property type="entry name" value="BTAD"/>
    <property type="match status" value="1"/>
</dbReference>
<dbReference type="InterPro" id="IPR036388">
    <property type="entry name" value="WH-like_DNA-bd_sf"/>
</dbReference>
<dbReference type="Gene3D" id="1.10.10.10">
    <property type="entry name" value="Winged helix-like DNA-binding domain superfamily/Winged helix DNA-binding domain"/>
    <property type="match status" value="1"/>
</dbReference>
<evidence type="ECO:0000256" key="3">
    <source>
        <dbReference type="PROSITE-ProRule" id="PRU00339"/>
    </source>
</evidence>
<feature type="domain" description="Bacterial transcriptional activator" evidence="4">
    <location>
        <begin position="101"/>
        <end position="236"/>
    </location>
</feature>
<evidence type="ECO:0000256" key="2">
    <source>
        <dbReference type="ARBA" id="ARBA00023163"/>
    </source>
</evidence>
<gene>
    <name evidence="5" type="ORF">ACFSOZ_33230</name>
</gene>
<dbReference type="SUPFAM" id="SSF46894">
    <property type="entry name" value="C-terminal effector domain of the bipartite response regulators"/>
    <property type="match status" value="1"/>
</dbReference>
<sequence>MSPARLDLLGGFHLTSPQGKPLEMPAKKNRALLGILSVAPNQEVTRHKLAALLWSDRGEEQARNSLRQALAAIRKDFAGLGADALVLVGDRVALNPKLFTIDVTEFVAASASRDTADLRRAAALYAGPFLDGLSTSDNAFEDWLREVRADLSLRAIDVFQVLAESVSGSERVAISERLVALDPLREPSHVALMRAHIALGQAALAIKQYEACRLLLKRELNLEPGDELRLLRRSMDETSKPQTGGASSRGPVVAVLAFENMSSDASQEYFSDGVTEDIITELGRFGEIHLISRNSSFVFKGRTVDAATIAKQLSVDYLLQGSIRRAGDRVRISSQLIEARSGNQIWADRFDRELTDIFELQEEIARSVAITVVGTIRTSGVEKIRRLPIAQLDAYDLYLQARVRMVRYDTTLEAEPYLARAIELDPNVATIHAMMATVLTSKWLLEGDGNTLKIALSHGRRALILEPKQAWSHIAVGHTLIFMGQLEEALLHLEQGVKLNPNETRARAIRGLCWSYLGRHEEALSDLDVCIARDPLNYDWFWDLRGQVLLVLGRYPEAIASYRNLNSYAFWGYAFLAVCHWRMGDELLAAHAARQCLAARPDATVSTILIDPYRNPKILEDLRRDLLAVGIPDG</sequence>
<evidence type="ECO:0000313" key="6">
    <source>
        <dbReference type="Proteomes" id="UP001597405"/>
    </source>
</evidence>
<dbReference type="SUPFAM" id="SSF48452">
    <property type="entry name" value="TPR-like"/>
    <property type="match status" value="2"/>
</dbReference>
<dbReference type="Pfam" id="PF13181">
    <property type="entry name" value="TPR_8"/>
    <property type="match status" value="1"/>
</dbReference>
<evidence type="ECO:0000313" key="5">
    <source>
        <dbReference type="EMBL" id="MFD1987287.1"/>
    </source>
</evidence>
<dbReference type="PANTHER" id="PTHR35807:SF1">
    <property type="entry name" value="TRANSCRIPTIONAL REGULATOR REDD"/>
    <property type="match status" value="1"/>
</dbReference>
<evidence type="ECO:0000256" key="1">
    <source>
        <dbReference type="ARBA" id="ARBA00023015"/>
    </source>
</evidence>
<proteinExistence type="predicted"/>
<dbReference type="RefSeq" id="WP_379105175.1">
    <property type="nucleotide sequence ID" value="NZ_JBHUGZ010000028.1"/>
</dbReference>
<comment type="caution">
    <text evidence="5">The sequence shown here is derived from an EMBL/GenBank/DDBJ whole genome shotgun (WGS) entry which is preliminary data.</text>
</comment>
<keyword evidence="1" id="KW-0805">Transcription regulation</keyword>
<feature type="repeat" description="TPR" evidence="3">
    <location>
        <begin position="470"/>
        <end position="503"/>
    </location>
</feature>
<dbReference type="SMART" id="SM01043">
    <property type="entry name" value="BTAD"/>
    <property type="match status" value="1"/>
</dbReference>
<dbReference type="PROSITE" id="PS50005">
    <property type="entry name" value="TPR"/>
    <property type="match status" value="1"/>
</dbReference>
<evidence type="ECO:0000259" key="4">
    <source>
        <dbReference type="SMART" id="SM01043"/>
    </source>
</evidence>
<organism evidence="5 6">
    <name type="scientific">Mesorhizobium newzealandense</name>
    <dbReference type="NCBI Taxonomy" id="1300302"/>
    <lineage>
        <taxon>Bacteria</taxon>
        <taxon>Pseudomonadati</taxon>
        <taxon>Pseudomonadota</taxon>
        <taxon>Alphaproteobacteria</taxon>
        <taxon>Hyphomicrobiales</taxon>
        <taxon>Phyllobacteriaceae</taxon>
        <taxon>Mesorhizobium</taxon>
    </lineage>
</organism>
<dbReference type="SMART" id="SM00028">
    <property type="entry name" value="TPR"/>
    <property type="match status" value="4"/>
</dbReference>
<dbReference type="InterPro" id="IPR005158">
    <property type="entry name" value="BTAD"/>
</dbReference>
<dbReference type="Gene3D" id="1.25.40.10">
    <property type="entry name" value="Tetratricopeptide repeat domain"/>
    <property type="match status" value="2"/>
</dbReference>
<accession>A0ABW4UIG2</accession>
<keyword evidence="3" id="KW-0802">TPR repeat</keyword>
<dbReference type="InterPro" id="IPR016032">
    <property type="entry name" value="Sig_transdc_resp-reg_C-effctor"/>
</dbReference>
<name>A0ABW4UIG2_9HYPH</name>
<dbReference type="PANTHER" id="PTHR35807">
    <property type="entry name" value="TRANSCRIPTIONAL REGULATOR REDD-RELATED"/>
    <property type="match status" value="1"/>
</dbReference>
<dbReference type="Proteomes" id="UP001597405">
    <property type="component" value="Unassembled WGS sequence"/>
</dbReference>